<dbReference type="InterPro" id="IPR029044">
    <property type="entry name" value="Nucleotide-diphossugar_trans"/>
</dbReference>
<evidence type="ECO:0000256" key="6">
    <source>
        <dbReference type="ARBA" id="ARBA00022989"/>
    </source>
</evidence>
<accession>A0A1F5FUR3</accession>
<evidence type="ECO:0000256" key="4">
    <source>
        <dbReference type="ARBA" id="ARBA00022679"/>
    </source>
</evidence>
<keyword evidence="5 8" id="KW-0812">Transmembrane</keyword>
<evidence type="ECO:0000256" key="7">
    <source>
        <dbReference type="ARBA" id="ARBA00023136"/>
    </source>
</evidence>
<keyword evidence="6 8" id="KW-1133">Transmembrane helix</keyword>
<dbReference type="PANTHER" id="PTHR43398:SF1">
    <property type="entry name" value="DOLICHOL-PHOSPHATE MANNOSYLTRANSFERASE SUBUNIT 1"/>
    <property type="match status" value="1"/>
</dbReference>
<dbReference type="Pfam" id="PF04138">
    <property type="entry name" value="GtrA_DPMS_TM"/>
    <property type="match status" value="1"/>
</dbReference>
<dbReference type="AlphaFoldDB" id="A0A1F5FUR3"/>
<sequence>MSLKPTAVVVIPTYNEAGQTPRMIEYLMTKTFPKIKNWNMILFYADGNSPDGTADVIRKYQKKYKSLKLMVETKKEGIGAAYVKAFKYAIKEFGADVVIEFDSDFQHPPKDIPIMLKEIENGADYILGSRKIKGGSNPKGWGFKRLFFSEVGGFVARTIMFFPTKNFFKITDPTTGFKASRVKGFVDKMEMDKLYTRSFGYKLEFLYKMIRLGAKVKEIPLKFGLRDTGESKIEPQTAKEIFRVAILLRLNDPTTKKFIKFGSIGLFGFIINKLGLDFFAKQLSKVITEVGPRNTLANAMAAEFSIISNFTFNNLWTFKNEKMSFGKRLLKRFAAFNVSSIVSGIALPSLVIGTGTHYFGDQYRTLFLIIGVACITVPLNWFVYNKVIWKKAK</sequence>
<organism evidence="11 12">
    <name type="scientific">Candidatus Collierbacteria bacterium RIFOXYD1_FULL_40_9</name>
    <dbReference type="NCBI Taxonomy" id="1817731"/>
    <lineage>
        <taxon>Bacteria</taxon>
        <taxon>Candidatus Collieribacteriota</taxon>
    </lineage>
</organism>
<comment type="subcellular location">
    <subcellularLocation>
        <location evidence="1">Membrane</location>
        <topology evidence="1">Multi-pass membrane protein</topology>
    </subcellularLocation>
</comment>
<keyword evidence="3" id="KW-0328">Glycosyltransferase</keyword>
<keyword evidence="7 8" id="KW-0472">Membrane</keyword>
<feature type="transmembrane region" description="Helical" evidence="8">
    <location>
        <begin position="296"/>
        <end position="316"/>
    </location>
</feature>
<name>A0A1F5FUR3_9BACT</name>
<protein>
    <recommendedName>
        <fullName evidence="13">Glycosyltransferase 2-like domain-containing protein</fullName>
    </recommendedName>
</protein>
<dbReference type="InterPro" id="IPR007267">
    <property type="entry name" value="GtrA_DPMS_TM"/>
</dbReference>
<dbReference type="GO" id="GO:0016020">
    <property type="term" value="C:membrane"/>
    <property type="evidence" value="ECO:0007669"/>
    <property type="project" value="UniProtKB-SubCell"/>
</dbReference>
<evidence type="ECO:0000256" key="5">
    <source>
        <dbReference type="ARBA" id="ARBA00022692"/>
    </source>
</evidence>
<feature type="transmembrane region" description="Helical" evidence="8">
    <location>
        <begin position="365"/>
        <end position="384"/>
    </location>
</feature>
<reference evidence="11 12" key="1">
    <citation type="journal article" date="2016" name="Nat. Commun.">
        <title>Thousands of microbial genomes shed light on interconnected biogeochemical processes in an aquifer system.</title>
        <authorList>
            <person name="Anantharaman K."/>
            <person name="Brown C.T."/>
            <person name="Hug L.A."/>
            <person name="Sharon I."/>
            <person name="Castelle C.J."/>
            <person name="Probst A.J."/>
            <person name="Thomas B.C."/>
            <person name="Singh A."/>
            <person name="Wilkins M.J."/>
            <person name="Karaoz U."/>
            <person name="Brodie E.L."/>
            <person name="Williams K.H."/>
            <person name="Hubbard S.S."/>
            <person name="Banfield J.F."/>
        </authorList>
    </citation>
    <scope>NUCLEOTIDE SEQUENCE [LARGE SCALE GENOMIC DNA]</scope>
</reference>
<feature type="domain" description="GtrA/DPMS transmembrane" evidence="10">
    <location>
        <begin position="260"/>
        <end position="389"/>
    </location>
</feature>
<dbReference type="GO" id="GO:0004582">
    <property type="term" value="F:dolichyl-phosphate beta-D-mannosyltransferase activity"/>
    <property type="evidence" value="ECO:0007669"/>
    <property type="project" value="InterPro"/>
</dbReference>
<keyword evidence="4" id="KW-0808">Transferase</keyword>
<dbReference type="GO" id="GO:0009247">
    <property type="term" value="P:glycolipid biosynthetic process"/>
    <property type="evidence" value="ECO:0007669"/>
    <property type="project" value="TreeGrafter"/>
</dbReference>
<dbReference type="GO" id="GO:0000271">
    <property type="term" value="P:polysaccharide biosynthetic process"/>
    <property type="evidence" value="ECO:0007669"/>
    <property type="project" value="InterPro"/>
</dbReference>
<feature type="domain" description="Glycosyltransferase 2-like" evidence="9">
    <location>
        <begin position="9"/>
        <end position="154"/>
    </location>
</feature>
<comment type="caution">
    <text evidence="11">The sequence shown here is derived from an EMBL/GenBank/DDBJ whole genome shotgun (WGS) entry which is preliminary data.</text>
</comment>
<feature type="transmembrane region" description="Helical" evidence="8">
    <location>
        <begin position="258"/>
        <end position="276"/>
    </location>
</feature>
<evidence type="ECO:0000256" key="8">
    <source>
        <dbReference type="SAM" id="Phobius"/>
    </source>
</evidence>
<dbReference type="PANTHER" id="PTHR43398">
    <property type="entry name" value="DOLICHOL-PHOSPHATE MANNOSYLTRANSFERASE SUBUNIT 1"/>
    <property type="match status" value="1"/>
</dbReference>
<dbReference type="Gene3D" id="3.90.550.10">
    <property type="entry name" value="Spore Coat Polysaccharide Biosynthesis Protein SpsA, Chain A"/>
    <property type="match status" value="1"/>
</dbReference>
<dbReference type="InterPro" id="IPR039528">
    <property type="entry name" value="DPM1-like"/>
</dbReference>
<evidence type="ECO:0000256" key="2">
    <source>
        <dbReference type="ARBA" id="ARBA00006739"/>
    </source>
</evidence>
<evidence type="ECO:0000256" key="3">
    <source>
        <dbReference type="ARBA" id="ARBA00022676"/>
    </source>
</evidence>
<comment type="similarity">
    <text evidence="2">Belongs to the glycosyltransferase 2 family.</text>
</comment>
<feature type="transmembrane region" description="Helical" evidence="8">
    <location>
        <begin position="336"/>
        <end position="359"/>
    </location>
</feature>
<dbReference type="SUPFAM" id="SSF53448">
    <property type="entry name" value="Nucleotide-diphospho-sugar transferases"/>
    <property type="match status" value="1"/>
</dbReference>
<evidence type="ECO:0008006" key="13">
    <source>
        <dbReference type="Google" id="ProtNLM"/>
    </source>
</evidence>
<evidence type="ECO:0000256" key="1">
    <source>
        <dbReference type="ARBA" id="ARBA00004141"/>
    </source>
</evidence>
<dbReference type="Proteomes" id="UP000179237">
    <property type="component" value="Unassembled WGS sequence"/>
</dbReference>
<evidence type="ECO:0000259" key="10">
    <source>
        <dbReference type="Pfam" id="PF04138"/>
    </source>
</evidence>
<evidence type="ECO:0000313" key="11">
    <source>
        <dbReference type="EMBL" id="OGD83350.1"/>
    </source>
</evidence>
<evidence type="ECO:0000313" key="12">
    <source>
        <dbReference type="Proteomes" id="UP000179237"/>
    </source>
</evidence>
<evidence type="ECO:0000259" key="9">
    <source>
        <dbReference type="Pfam" id="PF00535"/>
    </source>
</evidence>
<dbReference type="Pfam" id="PF00535">
    <property type="entry name" value="Glycos_transf_2"/>
    <property type="match status" value="1"/>
</dbReference>
<dbReference type="InterPro" id="IPR001173">
    <property type="entry name" value="Glyco_trans_2-like"/>
</dbReference>
<proteinExistence type="inferred from homology"/>
<gene>
    <name evidence="11" type="ORF">A2572_01575</name>
</gene>
<dbReference type="EMBL" id="MFAQ01000019">
    <property type="protein sequence ID" value="OGD83350.1"/>
    <property type="molecule type" value="Genomic_DNA"/>
</dbReference>